<evidence type="ECO:0000256" key="3">
    <source>
        <dbReference type="SAM" id="MobiDB-lite"/>
    </source>
</evidence>
<dbReference type="SMART" id="SM00248">
    <property type="entry name" value="ANK"/>
    <property type="match status" value="2"/>
</dbReference>
<proteinExistence type="predicted"/>
<dbReference type="GO" id="GO:0071356">
    <property type="term" value="P:cellular response to tumor necrosis factor"/>
    <property type="evidence" value="ECO:0007669"/>
    <property type="project" value="TreeGrafter"/>
</dbReference>
<accession>A0A7S2YQD9</accession>
<dbReference type="EMBL" id="HBHT01036537">
    <property type="protein sequence ID" value="CAD9989757.1"/>
    <property type="molecule type" value="Transcribed_RNA"/>
</dbReference>
<dbReference type="GO" id="GO:0051059">
    <property type="term" value="F:NF-kappaB binding"/>
    <property type="evidence" value="ECO:0007669"/>
    <property type="project" value="TreeGrafter"/>
</dbReference>
<dbReference type="InterPro" id="IPR036770">
    <property type="entry name" value="Ankyrin_rpt-contain_sf"/>
</dbReference>
<name>A0A7S2YQD9_9STRA</name>
<feature type="region of interest" description="Disordered" evidence="3">
    <location>
        <begin position="79"/>
        <end position="99"/>
    </location>
</feature>
<keyword evidence="2" id="KW-0040">ANK repeat</keyword>
<dbReference type="Pfam" id="PF12796">
    <property type="entry name" value="Ank_2"/>
    <property type="match status" value="1"/>
</dbReference>
<feature type="region of interest" description="Disordered" evidence="3">
    <location>
        <begin position="302"/>
        <end position="331"/>
    </location>
</feature>
<feature type="compositionally biased region" description="Low complexity" evidence="3">
    <location>
        <begin position="83"/>
        <end position="93"/>
    </location>
</feature>
<feature type="compositionally biased region" description="Polar residues" evidence="3">
    <location>
        <begin position="21"/>
        <end position="30"/>
    </location>
</feature>
<protein>
    <submittedName>
        <fullName evidence="4">Uncharacterized protein</fullName>
    </submittedName>
</protein>
<dbReference type="PANTHER" id="PTHR46680:SF3">
    <property type="entry name" value="NF-KAPPA-B INHIBITOR CACTUS"/>
    <property type="match status" value="1"/>
</dbReference>
<dbReference type="PANTHER" id="PTHR46680">
    <property type="entry name" value="NF-KAPPA-B INHIBITOR ALPHA"/>
    <property type="match status" value="1"/>
</dbReference>
<dbReference type="Gene3D" id="1.25.40.20">
    <property type="entry name" value="Ankyrin repeat-containing domain"/>
    <property type="match status" value="1"/>
</dbReference>
<dbReference type="InterPro" id="IPR002110">
    <property type="entry name" value="Ankyrin_rpt"/>
</dbReference>
<organism evidence="4">
    <name type="scientific">Entomoneis paludosa</name>
    <dbReference type="NCBI Taxonomy" id="265537"/>
    <lineage>
        <taxon>Eukaryota</taxon>
        <taxon>Sar</taxon>
        <taxon>Stramenopiles</taxon>
        <taxon>Ochrophyta</taxon>
        <taxon>Bacillariophyta</taxon>
        <taxon>Bacillariophyceae</taxon>
        <taxon>Bacillariophycidae</taxon>
        <taxon>Entomoneidaceae</taxon>
        <taxon>Entomoneis</taxon>
    </lineage>
</organism>
<feature type="compositionally biased region" description="Acidic residues" evidence="3">
    <location>
        <begin position="303"/>
        <end position="331"/>
    </location>
</feature>
<feature type="compositionally biased region" description="Low complexity" evidence="3">
    <location>
        <begin position="32"/>
        <end position="42"/>
    </location>
</feature>
<evidence type="ECO:0000313" key="4">
    <source>
        <dbReference type="EMBL" id="CAD9989757.1"/>
    </source>
</evidence>
<dbReference type="GO" id="GO:0005829">
    <property type="term" value="C:cytosol"/>
    <property type="evidence" value="ECO:0007669"/>
    <property type="project" value="TreeGrafter"/>
</dbReference>
<sequence length="331" mass="37257">MVHVNMERTSSKRSLLMTNHDMQPQQQHRTVSPPSSSPQQSPAVNRRRFLAAAAALHQQQPHYATHAAAKMPRLVQVPTDVGSSTSSTISSTTKPQHATDTAASLLQTAMARRDGREFLSHQQHPHCVLLQIFQKRGCRTESHGYLELQTSGQFFYTYTPADVAAYTADILRWVRDNNVTQLRAHYQAGGNVKCANAFGESLLHLACRKQLTQVVQFLVQEARVPVAVVDDFGRTPLHDACWTATPNFAVVDLLLAECPDLLLVMDKRGHTPLFYARQEHWPLWMQHLDQKGAAILPRILHCEEEEEEDSDDEEEEDSEDETDDESDESLA</sequence>
<keyword evidence="1" id="KW-0677">Repeat</keyword>
<dbReference type="InterPro" id="IPR051070">
    <property type="entry name" value="NF-kappa-B_inhibitor"/>
</dbReference>
<dbReference type="SUPFAM" id="SSF48403">
    <property type="entry name" value="Ankyrin repeat"/>
    <property type="match status" value="1"/>
</dbReference>
<gene>
    <name evidence="4" type="ORF">APAL1065_LOCUS24539</name>
</gene>
<reference evidence="4" key="1">
    <citation type="submission" date="2021-01" db="EMBL/GenBank/DDBJ databases">
        <authorList>
            <person name="Corre E."/>
            <person name="Pelletier E."/>
            <person name="Niang G."/>
            <person name="Scheremetjew M."/>
            <person name="Finn R."/>
            <person name="Kale V."/>
            <person name="Holt S."/>
            <person name="Cochrane G."/>
            <person name="Meng A."/>
            <person name="Brown T."/>
            <person name="Cohen L."/>
        </authorList>
    </citation>
    <scope>NUCLEOTIDE SEQUENCE</scope>
    <source>
        <strain evidence="4">CCMP125</strain>
    </source>
</reference>
<feature type="region of interest" description="Disordered" evidence="3">
    <location>
        <begin position="21"/>
        <end position="43"/>
    </location>
</feature>
<evidence type="ECO:0000256" key="1">
    <source>
        <dbReference type="ARBA" id="ARBA00022737"/>
    </source>
</evidence>
<dbReference type="AlphaFoldDB" id="A0A7S2YQD9"/>
<evidence type="ECO:0000256" key="2">
    <source>
        <dbReference type="ARBA" id="ARBA00023043"/>
    </source>
</evidence>